<dbReference type="PANTHER" id="PTHR35802:SF1">
    <property type="entry name" value="PROTEASE SYNTHASE AND SPORULATION PROTEIN PAI 2"/>
    <property type="match status" value="1"/>
</dbReference>
<dbReference type="InterPro" id="IPR012349">
    <property type="entry name" value="Split_barrel_FMN-bd"/>
</dbReference>
<organism evidence="2 3">
    <name type="scientific">Starkeya nomas</name>
    <dbReference type="NCBI Taxonomy" id="2666134"/>
    <lineage>
        <taxon>Bacteria</taxon>
        <taxon>Pseudomonadati</taxon>
        <taxon>Pseudomonadota</taxon>
        <taxon>Alphaproteobacteria</taxon>
        <taxon>Hyphomicrobiales</taxon>
        <taxon>Xanthobacteraceae</taxon>
        <taxon>Starkeya</taxon>
    </lineage>
</organism>
<gene>
    <name evidence="2" type="primary">paiB</name>
    <name evidence="2" type="ORF">STARVERO_01864</name>
</gene>
<dbReference type="GO" id="GO:0008233">
    <property type="term" value="F:peptidase activity"/>
    <property type="evidence" value="ECO:0007669"/>
    <property type="project" value="UniProtKB-KW"/>
</dbReference>
<keyword evidence="2" id="KW-0645">Protease</keyword>
<sequence>MYTPPAFREDDPAILRRIMRETRLATLVTATADGLMATPLPLFLDESEGEHGVLYGHLAKANAQWRTPVVGEALVLFSGVDAYITPSWYAAKTEHGKVVPTWNYEAVHAYGPAEFFDDPARLLGAVTRLTELHEQARALPWVVGDAPEAFIAAQLKGIVGVRLPISRIEGKRKMSQNRSEADRAGVAAGLAGSERPTERQVAGMIPTQRD</sequence>
<protein>
    <submittedName>
        <fullName evidence="2">Protease synthase and sporulation protein PAI 2</fullName>
    </submittedName>
</protein>
<dbReference type="InterPro" id="IPR007396">
    <property type="entry name" value="TR_PAI2-type"/>
</dbReference>
<reference evidence="2 3" key="1">
    <citation type="submission" date="2019-12" db="EMBL/GenBank/DDBJ databases">
        <authorList>
            <person name="Reyes-Prieto M."/>
        </authorList>
    </citation>
    <scope>NUCLEOTIDE SEQUENCE [LARGE SCALE GENOMIC DNA]</scope>
    <source>
        <strain evidence="2">HF14-78462</strain>
    </source>
</reference>
<dbReference type="Gene3D" id="2.30.110.10">
    <property type="entry name" value="Electron Transport, Fmn-binding Protein, Chain A"/>
    <property type="match status" value="1"/>
</dbReference>
<proteinExistence type="predicted"/>
<dbReference type="RefSeq" id="WP_159598648.1">
    <property type="nucleotide sequence ID" value="NZ_CACSAS010000001.1"/>
</dbReference>
<keyword evidence="3" id="KW-1185">Reference proteome</keyword>
<dbReference type="EMBL" id="CACSAS010000001">
    <property type="protein sequence ID" value="CAA0095365.1"/>
    <property type="molecule type" value="Genomic_DNA"/>
</dbReference>
<dbReference type="PIRSF" id="PIRSF010372">
    <property type="entry name" value="PaiB"/>
    <property type="match status" value="1"/>
</dbReference>
<dbReference type="AlphaFoldDB" id="A0A5S9NXE4"/>
<feature type="region of interest" description="Disordered" evidence="1">
    <location>
        <begin position="172"/>
        <end position="210"/>
    </location>
</feature>
<dbReference type="PANTHER" id="PTHR35802">
    <property type="entry name" value="PROTEASE SYNTHASE AND SPORULATION PROTEIN PAI 2"/>
    <property type="match status" value="1"/>
</dbReference>
<dbReference type="Pfam" id="PF04299">
    <property type="entry name" value="FMN_bind_2"/>
    <property type="match status" value="1"/>
</dbReference>
<dbReference type="SUPFAM" id="SSF50475">
    <property type="entry name" value="FMN-binding split barrel"/>
    <property type="match status" value="1"/>
</dbReference>
<evidence type="ECO:0000313" key="2">
    <source>
        <dbReference type="EMBL" id="CAA0095365.1"/>
    </source>
</evidence>
<evidence type="ECO:0000313" key="3">
    <source>
        <dbReference type="Proteomes" id="UP000433050"/>
    </source>
</evidence>
<dbReference type="Proteomes" id="UP000433050">
    <property type="component" value="Unassembled WGS sequence"/>
</dbReference>
<evidence type="ECO:0000256" key="1">
    <source>
        <dbReference type="SAM" id="MobiDB-lite"/>
    </source>
</evidence>
<accession>A0A5S9NXE4</accession>
<keyword evidence="2" id="KW-0378">Hydrolase</keyword>
<dbReference type="GO" id="GO:0006508">
    <property type="term" value="P:proteolysis"/>
    <property type="evidence" value="ECO:0007669"/>
    <property type="project" value="UniProtKB-KW"/>
</dbReference>
<name>A0A5S9NXE4_9HYPH</name>